<evidence type="ECO:0000313" key="2">
    <source>
        <dbReference type="Proteomes" id="UP000827872"/>
    </source>
</evidence>
<gene>
    <name evidence="1" type="ORF">K3G42_013370</name>
</gene>
<name>A0ACB8EX42_9SAUR</name>
<dbReference type="EMBL" id="CM037628">
    <property type="protein sequence ID" value="KAH7997105.1"/>
    <property type="molecule type" value="Genomic_DNA"/>
</dbReference>
<sequence length="105" mass="12018">MVDFCIPAPVRRNLGQEWHLLRSPADPNWSSNGENRRFLKLTCIISGVQVSDYHWSWARQLPRKTLEWVGFIRATASGGTTVYNPAFSSRISITRDTSRNRPISN</sequence>
<dbReference type="Proteomes" id="UP000827872">
    <property type="component" value="Linkage Group LG15"/>
</dbReference>
<organism evidence="1 2">
    <name type="scientific">Sphaerodactylus townsendi</name>
    <dbReference type="NCBI Taxonomy" id="933632"/>
    <lineage>
        <taxon>Eukaryota</taxon>
        <taxon>Metazoa</taxon>
        <taxon>Chordata</taxon>
        <taxon>Craniata</taxon>
        <taxon>Vertebrata</taxon>
        <taxon>Euteleostomi</taxon>
        <taxon>Lepidosauria</taxon>
        <taxon>Squamata</taxon>
        <taxon>Bifurcata</taxon>
        <taxon>Gekkota</taxon>
        <taxon>Sphaerodactylidae</taxon>
        <taxon>Sphaerodactylus</taxon>
    </lineage>
</organism>
<evidence type="ECO:0000313" key="1">
    <source>
        <dbReference type="EMBL" id="KAH7997105.1"/>
    </source>
</evidence>
<proteinExistence type="predicted"/>
<accession>A0ACB8EX42</accession>
<keyword evidence="2" id="KW-1185">Reference proteome</keyword>
<comment type="caution">
    <text evidence="1">The sequence shown here is derived from an EMBL/GenBank/DDBJ whole genome shotgun (WGS) entry which is preliminary data.</text>
</comment>
<protein>
    <submittedName>
        <fullName evidence="1">Uncharacterized protein</fullName>
    </submittedName>
</protein>
<reference evidence="1" key="1">
    <citation type="submission" date="2021-08" db="EMBL/GenBank/DDBJ databases">
        <title>The first chromosome-level gecko genome reveals the dynamic sex chromosomes of Neotropical dwarf geckos (Sphaerodactylidae: Sphaerodactylus).</title>
        <authorList>
            <person name="Pinto B.J."/>
            <person name="Keating S.E."/>
            <person name="Gamble T."/>
        </authorList>
    </citation>
    <scope>NUCLEOTIDE SEQUENCE</scope>
    <source>
        <strain evidence="1">TG3544</strain>
    </source>
</reference>